<keyword evidence="1" id="KW-1133">Transmembrane helix</keyword>
<dbReference type="PANTHER" id="PTHR38503">
    <property type="entry name" value="SMALL INTEGRAL MEMBRANE PROTEIN 1"/>
    <property type="match status" value="1"/>
</dbReference>
<reference evidence="2 3" key="1">
    <citation type="submission" date="2019-04" db="EMBL/GenBank/DDBJ databases">
        <title>Chromosome genome assembly for Takifugu flavidus.</title>
        <authorList>
            <person name="Xiao S."/>
        </authorList>
    </citation>
    <scope>NUCLEOTIDE SEQUENCE [LARGE SCALE GENOMIC DNA]</scope>
    <source>
        <strain evidence="2">HTHZ2018</strain>
        <tissue evidence="2">Muscle</tissue>
    </source>
</reference>
<keyword evidence="1" id="KW-0472">Membrane</keyword>
<evidence type="ECO:0000256" key="1">
    <source>
        <dbReference type="SAM" id="Phobius"/>
    </source>
</evidence>
<dbReference type="AlphaFoldDB" id="A0A5C6MQ47"/>
<dbReference type="InterPro" id="IPR031744">
    <property type="entry name" value="SMIM1"/>
</dbReference>
<accession>A0A5C6MQ47</accession>
<sequence>MESNNPGSVHYNRWNEDNINIDVEGSQPTLTRIYNRTCTGTVGIVVKSAGALCALVGIYLIGYVTGYYVHRC</sequence>
<evidence type="ECO:0000313" key="3">
    <source>
        <dbReference type="Proteomes" id="UP000324091"/>
    </source>
</evidence>
<dbReference type="EMBL" id="RHFK02000021">
    <property type="protein sequence ID" value="TWW56281.1"/>
    <property type="molecule type" value="Genomic_DNA"/>
</dbReference>
<feature type="transmembrane region" description="Helical" evidence="1">
    <location>
        <begin position="49"/>
        <end position="69"/>
    </location>
</feature>
<proteinExistence type="predicted"/>
<gene>
    <name evidence="2" type="ORF">D4764_08G0002680</name>
</gene>
<protein>
    <submittedName>
        <fullName evidence="2">Small integral membrane protein 1</fullName>
    </submittedName>
</protein>
<comment type="caution">
    <text evidence="2">The sequence shown here is derived from an EMBL/GenBank/DDBJ whole genome shotgun (WGS) entry which is preliminary data.</text>
</comment>
<dbReference type="PANTHER" id="PTHR38503:SF1">
    <property type="entry name" value="SMALL INTEGRAL MEMBRANE PROTEIN 1"/>
    <property type="match status" value="1"/>
</dbReference>
<evidence type="ECO:0000313" key="2">
    <source>
        <dbReference type="EMBL" id="TWW56281.1"/>
    </source>
</evidence>
<dbReference type="Pfam" id="PF15875">
    <property type="entry name" value="DUF4731"/>
    <property type="match status" value="1"/>
</dbReference>
<keyword evidence="3" id="KW-1185">Reference proteome</keyword>
<organism evidence="2 3">
    <name type="scientific">Takifugu flavidus</name>
    <name type="common">sansaifugu</name>
    <dbReference type="NCBI Taxonomy" id="433684"/>
    <lineage>
        <taxon>Eukaryota</taxon>
        <taxon>Metazoa</taxon>
        <taxon>Chordata</taxon>
        <taxon>Craniata</taxon>
        <taxon>Vertebrata</taxon>
        <taxon>Euteleostomi</taxon>
        <taxon>Actinopterygii</taxon>
        <taxon>Neopterygii</taxon>
        <taxon>Teleostei</taxon>
        <taxon>Neoteleostei</taxon>
        <taxon>Acanthomorphata</taxon>
        <taxon>Eupercaria</taxon>
        <taxon>Tetraodontiformes</taxon>
        <taxon>Tetradontoidea</taxon>
        <taxon>Tetraodontidae</taxon>
        <taxon>Takifugu</taxon>
    </lineage>
</organism>
<name>A0A5C6MQ47_9TELE</name>
<dbReference type="Proteomes" id="UP000324091">
    <property type="component" value="Chromosome 8"/>
</dbReference>
<keyword evidence="1" id="KW-0812">Transmembrane</keyword>